<feature type="signal peptide" evidence="2">
    <location>
        <begin position="1"/>
        <end position="19"/>
    </location>
</feature>
<feature type="region of interest" description="Disordered" evidence="1">
    <location>
        <begin position="34"/>
        <end position="55"/>
    </location>
</feature>
<feature type="chain" id="PRO_5031369136" description="Lipoprotein" evidence="2">
    <location>
        <begin position="20"/>
        <end position="55"/>
    </location>
</feature>
<keyword evidence="2" id="KW-0732">Signal</keyword>
<sequence>MILRLTLLFVAGALLSSCAYPFGHSKNGNYYGGQGMGTAPRTRVPKEVQRERGMF</sequence>
<dbReference type="PROSITE" id="PS51257">
    <property type="entry name" value="PROKAR_LIPOPROTEIN"/>
    <property type="match status" value="1"/>
</dbReference>
<evidence type="ECO:0008006" key="5">
    <source>
        <dbReference type="Google" id="ProtNLM"/>
    </source>
</evidence>
<organism evidence="3 4">
    <name type="scientific">Prosthecobacter dejongeii</name>
    <dbReference type="NCBI Taxonomy" id="48465"/>
    <lineage>
        <taxon>Bacteria</taxon>
        <taxon>Pseudomonadati</taxon>
        <taxon>Verrucomicrobiota</taxon>
        <taxon>Verrucomicrobiia</taxon>
        <taxon>Verrucomicrobiales</taxon>
        <taxon>Verrucomicrobiaceae</taxon>
        <taxon>Prosthecobacter</taxon>
    </lineage>
</organism>
<dbReference type="AlphaFoldDB" id="A0A7W7YI46"/>
<evidence type="ECO:0000313" key="3">
    <source>
        <dbReference type="EMBL" id="MBB5036598.1"/>
    </source>
</evidence>
<dbReference type="EMBL" id="JACHIF010000001">
    <property type="protein sequence ID" value="MBB5036598.1"/>
    <property type="molecule type" value="Genomic_DNA"/>
</dbReference>
<name>A0A7W7YI46_9BACT</name>
<keyword evidence="4" id="KW-1185">Reference proteome</keyword>
<evidence type="ECO:0000313" key="4">
    <source>
        <dbReference type="Proteomes" id="UP000534294"/>
    </source>
</evidence>
<gene>
    <name evidence="3" type="ORF">HNQ64_000832</name>
</gene>
<dbReference type="RefSeq" id="WP_184205597.1">
    <property type="nucleotide sequence ID" value="NZ_JACHIF010000001.1"/>
</dbReference>
<reference evidence="3 4" key="1">
    <citation type="submission" date="2020-08" db="EMBL/GenBank/DDBJ databases">
        <title>Genomic Encyclopedia of Type Strains, Phase IV (KMG-IV): sequencing the most valuable type-strain genomes for metagenomic binning, comparative biology and taxonomic classification.</title>
        <authorList>
            <person name="Goeker M."/>
        </authorList>
    </citation>
    <scope>NUCLEOTIDE SEQUENCE [LARGE SCALE GENOMIC DNA]</scope>
    <source>
        <strain evidence="3 4">DSM 12251</strain>
    </source>
</reference>
<evidence type="ECO:0000256" key="1">
    <source>
        <dbReference type="SAM" id="MobiDB-lite"/>
    </source>
</evidence>
<evidence type="ECO:0000256" key="2">
    <source>
        <dbReference type="SAM" id="SignalP"/>
    </source>
</evidence>
<dbReference type="Proteomes" id="UP000534294">
    <property type="component" value="Unassembled WGS sequence"/>
</dbReference>
<comment type="caution">
    <text evidence="3">The sequence shown here is derived from an EMBL/GenBank/DDBJ whole genome shotgun (WGS) entry which is preliminary data.</text>
</comment>
<protein>
    <recommendedName>
        <fullName evidence="5">Lipoprotein</fullName>
    </recommendedName>
</protein>
<proteinExistence type="predicted"/>
<feature type="compositionally biased region" description="Basic and acidic residues" evidence="1">
    <location>
        <begin position="44"/>
        <end position="55"/>
    </location>
</feature>
<accession>A0A7W7YI46</accession>